<accession>A0A1L7VQP9</accession>
<name>A0A1L7VQP9_FUSPR</name>
<dbReference type="InterPro" id="IPR036397">
    <property type="entry name" value="RNaseH_sf"/>
</dbReference>
<dbReference type="PANTHER" id="PTHR43040">
    <property type="entry name" value="RIBONUCLEASE D"/>
    <property type="match status" value="1"/>
</dbReference>
<dbReference type="Gene3D" id="3.30.420.10">
    <property type="entry name" value="Ribonuclease H-like superfamily/Ribonuclease H"/>
    <property type="match status" value="1"/>
</dbReference>
<dbReference type="InterPro" id="IPR012337">
    <property type="entry name" value="RNaseH-like_sf"/>
</dbReference>
<dbReference type="VEuPathDB" id="FungiDB:FPRO_10087"/>
<dbReference type="Pfam" id="PF01612">
    <property type="entry name" value="DNA_pol_A_exo1"/>
    <property type="match status" value="1"/>
</dbReference>
<sequence length="284" mass="33036">MEQSTPDVEDVNTIQGVKSLADGIAVLNSSHESQQVPLLYINIEPNSLGVNGELNLLAIMLCYGPEYRRRLFLVDVNLLANQAFSTRGYYGASLRSILDSASYQKVFFDVSHDSHSLYRQYGIKLQGVHDLQLMENTCWPQERKTRHLQTFDPLVQSLLVHGMNRKRWLIDKFNGKWAYGYDARSPHRVFQKRPVVWYIRSYCCRNIRFMPELYEKIWYAVPMIMDLVTQEAQRRVDESQEDGYNPLASGRLRSPWSTEQHKELDYWREMSPGPLDLTLGSFST</sequence>
<dbReference type="AlphaFoldDB" id="A0A1L7VQP9"/>
<dbReference type="SUPFAM" id="SSF53098">
    <property type="entry name" value="Ribonuclease H-like"/>
    <property type="match status" value="1"/>
</dbReference>
<dbReference type="GeneID" id="42054959"/>
<reference evidence="3" key="1">
    <citation type="journal article" date="2016" name="Genome Biol. Evol.">
        <title>Comparative 'omics' of the Fusarium fujikuroi species complex highlights differences in genetic potential and metabolite synthesis.</title>
        <authorList>
            <person name="Niehaus E.-M."/>
            <person name="Muensterkoetter M."/>
            <person name="Proctor R.H."/>
            <person name="Brown D.W."/>
            <person name="Sharon A."/>
            <person name="Idan Y."/>
            <person name="Oren-Young L."/>
            <person name="Sieber C.M."/>
            <person name="Novak O."/>
            <person name="Pencik A."/>
            <person name="Tarkowska D."/>
            <person name="Hromadova K."/>
            <person name="Freeman S."/>
            <person name="Maymon M."/>
            <person name="Elazar M."/>
            <person name="Youssef S.A."/>
            <person name="El-Shabrawy E.S.M."/>
            <person name="Shalaby A.B.A."/>
            <person name="Houterman P."/>
            <person name="Brock N.L."/>
            <person name="Burkhardt I."/>
            <person name="Tsavkelova E.A."/>
            <person name="Dickschat J.S."/>
            <person name="Galuszka P."/>
            <person name="Gueldener U."/>
            <person name="Tudzynski B."/>
        </authorList>
    </citation>
    <scope>NUCLEOTIDE SEQUENCE [LARGE SCALE GENOMIC DNA]</scope>
    <source>
        <strain evidence="3">ET1</strain>
    </source>
</reference>
<dbReference type="Proteomes" id="UP000183971">
    <property type="component" value="Unassembled WGS sequence"/>
</dbReference>
<proteinExistence type="predicted"/>
<dbReference type="InterPro" id="IPR002562">
    <property type="entry name" value="3'-5'_exonuclease_dom"/>
</dbReference>
<evidence type="ECO:0000313" key="2">
    <source>
        <dbReference type="EMBL" id="CZR42784.1"/>
    </source>
</evidence>
<dbReference type="PANTHER" id="PTHR43040:SF1">
    <property type="entry name" value="RIBONUCLEASE D"/>
    <property type="match status" value="1"/>
</dbReference>
<keyword evidence="3" id="KW-1185">Reference proteome</keyword>
<dbReference type="GO" id="GO:0008408">
    <property type="term" value="F:3'-5' exonuclease activity"/>
    <property type="evidence" value="ECO:0007669"/>
    <property type="project" value="InterPro"/>
</dbReference>
<evidence type="ECO:0000313" key="3">
    <source>
        <dbReference type="Proteomes" id="UP000183971"/>
    </source>
</evidence>
<dbReference type="EMBL" id="FJOF01000006">
    <property type="protein sequence ID" value="CZR42784.1"/>
    <property type="molecule type" value="Genomic_DNA"/>
</dbReference>
<gene>
    <name evidence="2" type="ORF">FPRO_10087</name>
</gene>
<protein>
    <recommendedName>
        <fullName evidence="1">3'-5' exonuclease domain-containing protein</fullName>
    </recommendedName>
</protein>
<evidence type="ECO:0000259" key="1">
    <source>
        <dbReference type="Pfam" id="PF01612"/>
    </source>
</evidence>
<organism evidence="2 3">
    <name type="scientific">Fusarium proliferatum (strain ET1)</name>
    <name type="common">Orchid endophyte fungus</name>
    <dbReference type="NCBI Taxonomy" id="1227346"/>
    <lineage>
        <taxon>Eukaryota</taxon>
        <taxon>Fungi</taxon>
        <taxon>Dikarya</taxon>
        <taxon>Ascomycota</taxon>
        <taxon>Pezizomycotina</taxon>
        <taxon>Sordariomycetes</taxon>
        <taxon>Hypocreomycetidae</taxon>
        <taxon>Hypocreales</taxon>
        <taxon>Nectriaceae</taxon>
        <taxon>Fusarium</taxon>
        <taxon>Fusarium fujikuroi species complex</taxon>
    </lineage>
</organism>
<dbReference type="GO" id="GO:0003676">
    <property type="term" value="F:nucleic acid binding"/>
    <property type="evidence" value="ECO:0007669"/>
    <property type="project" value="InterPro"/>
</dbReference>
<dbReference type="GO" id="GO:0006139">
    <property type="term" value="P:nucleobase-containing compound metabolic process"/>
    <property type="evidence" value="ECO:0007669"/>
    <property type="project" value="InterPro"/>
</dbReference>
<dbReference type="RefSeq" id="XP_031083375.1">
    <property type="nucleotide sequence ID" value="XM_031233549.1"/>
</dbReference>
<comment type="caution">
    <text evidence="2">The sequence shown here is derived from an EMBL/GenBank/DDBJ whole genome shotgun (WGS) entry which is preliminary data.</text>
</comment>
<feature type="domain" description="3'-5' exonuclease" evidence="1">
    <location>
        <begin position="93"/>
        <end position="217"/>
    </location>
</feature>